<name>A0A1H6ESI5_9ACTN</name>
<dbReference type="GO" id="GO:0008422">
    <property type="term" value="F:beta-glucosidase activity"/>
    <property type="evidence" value="ECO:0007669"/>
    <property type="project" value="UniProtKB-EC"/>
</dbReference>
<comment type="catalytic activity">
    <reaction evidence="1">
        <text>Hydrolysis of terminal, non-reducing beta-D-glucosyl residues with release of beta-D-glucose.</text>
        <dbReference type="EC" id="3.2.1.21"/>
    </reaction>
</comment>
<organism evidence="8 9">
    <name type="scientific">Nonomuraea solani</name>
    <dbReference type="NCBI Taxonomy" id="1144553"/>
    <lineage>
        <taxon>Bacteria</taxon>
        <taxon>Bacillati</taxon>
        <taxon>Actinomycetota</taxon>
        <taxon>Actinomycetes</taxon>
        <taxon>Streptosporangiales</taxon>
        <taxon>Streptosporangiaceae</taxon>
        <taxon>Nonomuraea</taxon>
    </lineage>
</organism>
<keyword evidence="5" id="KW-0378">Hydrolase</keyword>
<dbReference type="GO" id="GO:0009251">
    <property type="term" value="P:glucan catabolic process"/>
    <property type="evidence" value="ECO:0007669"/>
    <property type="project" value="TreeGrafter"/>
</dbReference>
<dbReference type="Pfam" id="PF00933">
    <property type="entry name" value="Glyco_hydro_3"/>
    <property type="match status" value="1"/>
</dbReference>
<keyword evidence="6" id="KW-0326">Glycosidase</keyword>
<dbReference type="InterPro" id="IPR051915">
    <property type="entry name" value="Cellulose_Degrad_GH3"/>
</dbReference>
<dbReference type="InterPro" id="IPR017853">
    <property type="entry name" value="GH"/>
</dbReference>
<sequence length="325" mass="34949">MPYYGMPVGLVYRGREIEEVGFGYNKQIITGILRDELGYDGVVVTDWQFVSDVLIGGRHLPARAWGVEHLDRPARIRKILDAGCDQLGGETCTDVLLDLVRGGQVREGRLDESLTRLLSVKFELGLFDNPYVDVDHAAASVGTPEAVRAGMWAQTASVVLLRRPEAHPWPRTVYVRGMAQEAFDGLATVVDDPAGADAAVVRLAAPFEPRDDFVLEPFFHAGSLEFSADVVSELADLAAQAPLVVDVTLDRPAVLTPVADLATVLLGSFSSSDRAIALVVTGHAAPRGELPFDLPASMAAVERSRSDVPGDLDDVLFARAPQPPG</sequence>
<dbReference type="EC" id="3.2.1.21" evidence="3"/>
<dbReference type="PANTHER" id="PTHR30620:SF16">
    <property type="entry name" value="LYSOSOMAL BETA GLUCOSIDASE"/>
    <property type="match status" value="1"/>
</dbReference>
<evidence type="ECO:0000256" key="2">
    <source>
        <dbReference type="ARBA" id="ARBA00005336"/>
    </source>
</evidence>
<accession>A0A1H6ESI5</accession>
<proteinExistence type="inferred from homology"/>
<reference evidence="8 9" key="1">
    <citation type="submission" date="2016-10" db="EMBL/GenBank/DDBJ databases">
        <authorList>
            <person name="de Groot N.N."/>
        </authorList>
    </citation>
    <scope>NUCLEOTIDE SEQUENCE [LARGE SCALE GENOMIC DNA]</scope>
    <source>
        <strain evidence="8 9">CGMCC 4.7037</strain>
    </source>
</reference>
<gene>
    <name evidence="8" type="ORF">SAMN05444920_1187</name>
</gene>
<evidence type="ECO:0000256" key="4">
    <source>
        <dbReference type="ARBA" id="ARBA00022729"/>
    </source>
</evidence>
<evidence type="ECO:0000256" key="3">
    <source>
        <dbReference type="ARBA" id="ARBA00012744"/>
    </source>
</evidence>
<evidence type="ECO:0000313" key="9">
    <source>
        <dbReference type="Proteomes" id="UP000236732"/>
    </source>
</evidence>
<dbReference type="PANTHER" id="PTHR30620">
    <property type="entry name" value="PERIPLASMIC BETA-GLUCOSIDASE-RELATED"/>
    <property type="match status" value="1"/>
</dbReference>
<dbReference type="InterPro" id="IPR036881">
    <property type="entry name" value="Glyco_hydro_3_C_sf"/>
</dbReference>
<evidence type="ECO:0000256" key="1">
    <source>
        <dbReference type="ARBA" id="ARBA00000448"/>
    </source>
</evidence>
<dbReference type="SUPFAM" id="SSF52279">
    <property type="entry name" value="Beta-D-glucan exohydrolase, C-terminal domain"/>
    <property type="match status" value="1"/>
</dbReference>
<dbReference type="Gene3D" id="3.20.20.300">
    <property type="entry name" value="Glycoside hydrolase, family 3, N-terminal domain"/>
    <property type="match status" value="1"/>
</dbReference>
<dbReference type="InterPro" id="IPR001764">
    <property type="entry name" value="Glyco_hydro_3_N"/>
</dbReference>
<keyword evidence="4" id="KW-0732">Signal</keyword>
<evidence type="ECO:0000313" key="8">
    <source>
        <dbReference type="EMBL" id="SEH00818.1"/>
    </source>
</evidence>
<dbReference type="InterPro" id="IPR036962">
    <property type="entry name" value="Glyco_hydro_3_N_sf"/>
</dbReference>
<protein>
    <recommendedName>
        <fullName evidence="3">beta-glucosidase</fullName>
        <ecNumber evidence="3">3.2.1.21</ecNumber>
    </recommendedName>
</protein>
<dbReference type="EMBL" id="FNVT01000018">
    <property type="protein sequence ID" value="SEH00818.1"/>
    <property type="molecule type" value="Genomic_DNA"/>
</dbReference>
<dbReference type="SUPFAM" id="SSF51445">
    <property type="entry name" value="(Trans)glycosidases"/>
    <property type="match status" value="1"/>
</dbReference>
<dbReference type="Proteomes" id="UP000236732">
    <property type="component" value="Unassembled WGS sequence"/>
</dbReference>
<evidence type="ECO:0000259" key="7">
    <source>
        <dbReference type="Pfam" id="PF00933"/>
    </source>
</evidence>
<keyword evidence="9" id="KW-1185">Reference proteome</keyword>
<dbReference type="Gene3D" id="3.40.50.1700">
    <property type="entry name" value="Glycoside hydrolase family 3 C-terminal domain"/>
    <property type="match status" value="1"/>
</dbReference>
<evidence type="ECO:0000256" key="6">
    <source>
        <dbReference type="ARBA" id="ARBA00023295"/>
    </source>
</evidence>
<comment type="similarity">
    <text evidence="2">Belongs to the glycosyl hydrolase 3 family.</text>
</comment>
<dbReference type="AlphaFoldDB" id="A0A1H6ESI5"/>
<feature type="domain" description="Glycoside hydrolase family 3 N-terminal" evidence="7">
    <location>
        <begin position="25"/>
        <end position="120"/>
    </location>
</feature>
<evidence type="ECO:0000256" key="5">
    <source>
        <dbReference type="ARBA" id="ARBA00022801"/>
    </source>
</evidence>